<sequence length="182" mass="20185">MLNRYLSFVPLPFFLLSTSAPTLAGEQSREQNRSRAEQEHTRTRTCPSTHRAPAAAPGGRSRGKVQVLLPLLLDRPVPPSPHFAKKPPLSNNETPPHLCPFSHSPSRKTVCCQSRISAIDLVVSPLNFAIRPVPYQIQIPTRRFARCQTTPFNSTFTLTHLANSNLAEPFPNPSRRQSPGCS</sequence>
<gene>
    <name evidence="3" type="ORF">CFIO01_03686</name>
</gene>
<evidence type="ECO:0000313" key="4">
    <source>
        <dbReference type="Proteomes" id="UP000020467"/>
    </source>
</evidence>
<dbReference type="EMBL" id="JARH01000547">
    <property type="protein sequence ID" value="EXF79569.1"/>
    <property type="molecule type" value="Genomic_DNA"/>
</dbReference>
<dbReference type="KEGG" id="cfj:CFIO01_03686"/>
<dbReference type="HOGENOM" id="CLU_1481867_0_0_1"/>
<accession>A0A010RNN1</accession>
<dbReference type="AlphaFoldDB" id="A0A010RNN1"/>
<keyword evidence="4" id="KW-1185">Reference proteome</keyword>
<evidence type="ECO:0000313" key="3">
    <source>
        <dbReference type="EMBL" id="EXF79569.1"/>
    </source>
</evidence>
<evidence type="ECO:0000256" key="2">
    <source>
        <dbReference type="SAM" id="SignalP"/>
    </source>
</evidence>
<evidence type="ECO:0000256" key="1">
    <source>
        <dbReference type="SAM" id="MobiDB-lite"/>
    </source>
</evidence>
<feature type="compositionally biased region" description="Basic and acidic residues" evidence="1">
    <location>
        <begin position="27"/>
        <end position="42"/>
    </location>
</feature>
<organism evidence="3 4">
    <name type="scientific">Colletotrichum fioriniae PJ7</name>
    <dbReference type="NCBI Taxonomy" id="1445577"/>
    <lineage>
        <taxon>Eukaryota</taxon>
        <taxon>Fungi</taxon>
        <taxon>Dikarya</taxon>
        <taxon>Ascomycota</taxon>
        <taxon>Pezizomycotina</taxon>
        <taxon>Sordariomycetes</taxon>
        <taxon>Hypocreomycetidae</taxon>
        <taxon>Glomerellales</taxon>
        <taxon>Glomerellaceae</taxon>
        <taxon>Colletotrichum</taxon>
        <taxon>Colletotrichum acutatum species complex</taxon>
    </lineage>
</organism>
<feature type="chain" id="PRO_5001457205" description="Secreted protein" evidence="2">
    <location>
        <begin position="25"/>
        <end position="182"/>
    </location>
</feature>
<proteinExistence type="predicted"/>
<dbReference type="Proteomes" id="UP000020467">
    <property type="component" value="Unassembled WGS sequence"/>
</dbReference>
<reference evidence="3 4" key="1">
    <citation type="submission" date="2014-02" db="EMBL/GenBank/DDBJ databases">
        <title>The genome sequence of Colletotrichum fioriniae PJ7.</title>
        <authorList>
            <person name="Baroncelli R."/>
            <person name="Thon M.R."/>
        </authorList>
    </citation>
    <scope>NUCLEOTIDE SEQUENCE [LARGE SCALE GENOMIC DNA]</scope>
    <source>
        <strain evidence="3 4">PJ7</strain>
    </source>
</reference>
<evidence type="ECO:0008006" key="5">
    <source>
        <dbReference type="Google" id="ProtNLM"/>
    </source>
</evidence>
<feature type="region of interest" description="Disordered" evidence="1">
    <location>
        <begin position="23"/>
        <end position="61"/>
    </location>
</feature>
<protein>
    <recommendedName>
        <fullName evidence="5">Secreted protein</fullName>
    </recommendedName>
</protein>
<name>A0A010RNN1_9PEZI</name>
<feature type="signal peptide" evidence="2">
    <location>
        <begin position="1"/>
        <end position="24"/>
    </location>
</feature>
<keyword evidence="2" id="KW-0732">Signal</keyword>
<comment type="caution">
    <text evidence="3">The sequence shown here is derived from an EMBL/GenBank/DDBJ whole genome shotgun (WGS) entry which is preliminary data.</text>
</comment>